<evidence type="ECO:0000313" key="1">
    <source>
        <dbReference type="EMBL" id="UZD24625.1"/>
    </source>
</evidence>
<dbReference type="Proteomes" id="UP001163156">
    <property type="component" value="Chromosome"/>
</dbReference>
<dbReference type="RefSeq" id="WP_264811334.1">
    <property type="nucleotide sequence ID" value="NZ_CP110226.1"/>
</dbReference>
<proteinExistence type="predicted"/>
<organism evidence="1 2">
    <name type="scientific">Algoriphagus halophytocola</name>
    <dbReference type="NCBI Taxonomy" id="2991499"/>
    <lineage>
        <taxon>Bacteria</taxon>
        <taxon>Pseudomonadati</taxon>
        <taxon>Bacteroidota</taxon>
        <taxon>Cytophagia</taxon>
        <taxon>Cytophagales</taxon>
        <taxon>Cyclobacteriaceae</taxon>
        <taxon>Algoriphagus</taxon>
    </lineage>
</organism>
<name>A0ABY6MNA2_9BACT</name>
<reference evidence="1" key="1">
    <citation type="submission" date="2022-10" db="EMBL/GenBank/DDBJ databases">
        <title>Algoriphagus sp. a novel bacteria isolate from halophytes salicornia europaea.</title>
        <authorList>
            <person name="Peng Y."/>
            <person name="Jiang L."/>
            <person name="Lee J."/>
        </authorList>
    </citation>
    <scope>NUCLEOTIDE SEQUENCE</scope>
    <source>
        <strain evidence="1">TR-M5</strain>
    </source>
</reference>
<gene>
    <name evidence="1" type="ORF">OM944_09015</name>
</gene>
<evidence type="ECO:0000313" key="2">
    <source>
        <dbReference type="Proteomes" id="UP001163156"/>
    </source>
</evidence>
<sequence>MSNFLDDLFAKIFNTSGNTPVNHKENIVLKDVDREKVRGWMQTEEFRELVAKIYKSYHFKKAQIEEKPQVHIFDSIYAKGFAISYDEPLNEETFSLLFLAFAQRVLALSYRQVSFDRKMEEINGKVKVTEKFYFKPPLKALEEGELISQLYGRISVEKILTDNQPSYLKVLATFYSDRLYQDPKPYDQFLDLLFDATTDGQK</sequence>
<accession>A0ABY6MNA2</accession>
<dbReference type="EMBL" id="CP110226">
    <property type="protein sequence ID" value="UZD24625.1"/>
    <property type="molecule type" value="Genomic_DNA"/>
</dbReference>
<protein>
    <submittedName>
        <fullName evidence="1">Uncharacterized protein</fullName>
    </submittedName>
</protein>
<keyword evidence="2" id="KW-1185">Reference proteome</keyword>